<name>A0ABP9M8T3_9BURK</name>
<dbReference type="InterPro" id="IPR014419">
    <property type="entry name" value="HutZ"/>
</dbReference>
<dbReference type="PANTHER" id="PTHR35176:SF6">
    <property type="entry name" value="HEME OXYGENASE HI_0854-RELATED"/>
    <property type="match status" value="1"/>
</dbReference>
<protein>
    <recommendedName>
        <fullName evidence="2">Pyridoxamine 5'-phosphate oxidase N-terminal domain-containing protein</fullName>
    </recommendedName>
</protein>
<dbReference type="Proteomes" id="UP001500227">
    <property type="component" value="Unassembled WGS sequence"/>
</dbReference>
<comment type="caution">
    <text evidence="3">The sequence shown here is derived from an EMBL/GenBank/DDBJ whole genome shotgun (WGS) entry which is preliminary data.</text>
</comment>
<dbReference type="PANTHER" id="PTHR35176">
    <property type="entry name" value="HEME OXYGENASE HI_0854-RELATED"/>
    <property type="match status" value="1"/>
</dbReference>
<dbReference type="EMBL" id="BAABKD010000011">
    <property type="protein sequence ID" value="GAA5092909.1"/>
    <property type="molecule type" value="Genomic_DNA"/>
</dbReference>
<dbReference type="RefSeq" id="WP_260649714.1">
    <property type="nucleotide sequence ID" value="NZ_BAABKD010000011.1"/>
</dbReference>
<organism evidence="3 4">
    <name type="scientific">Paenalcaligenes hermetiae</name>
    <dbReference type="NCBI Taxonomy" id="1157987"/>
    <lineage>
        <taxon>Bacteria</taxon>
        <taxon>Pseudomonadati</taxon>
        <taxon>Pseudomonadota</taxon>
        <taxon>Betaproteobacteria</taxon>
        <taxon>Burkholderiales</taxon>
        <taxon>Alcaligenaceae</taxon>
        <taxon>Paenalcaligenes</taxon>
    </lineage>
</organism>
<sequence length="156" mass="17240">MTDSSSWQVVLAHLLTQQRIASLATLDEQGHPFISTVPFAVCKQTHTLLIHISALAAHTQHLQARPLASIGVCAAERVGEPVHDLARVSYQVQARFLSKSSPEWEPAQSVYIQRFPDMAFLFDFKDFNLVALSPTQGRLVAGFGQARHLPQNQLLG</sequence>
<dbReference type="InterPro" id="IPR012349">
    <property type="entry name" value="Split_barrel_FMN-bd"/>
</dbReference>
<proteinExistence type="predicted"/>
<keyword evidence="4" id="KW-1185">Reference proteome</keyword>
<accession>A0ABP9M8T3</accession>
<dbReference type="PIRSF" id="PIRSF004633">
    <property type="entry name" value="UCP_PLP_oxd"/>
    <property type="match status" value="1"/>
</dbReference>
<dbReference type="Gene3D" id="2.30.110.10">
    <property type="entry name" value="Electron Transport, Fmn-binding Protein, Chain A"/>
    <property type="match status" value="1"/>
</dbReference>
<dbReference type="SUPFAM" id="SSF50475">
    <property type="entry name" value="FMN-binding split barrel"/>
    <property type="match status" value="1"/>
</dbReference>
<evidence type="ECO:0000313" key="3">
    <source>
        <dbReference type="EMBL" id="GAA5092909.1"/>
    </source>
</evidence>
<keyword evidence="1" id="KW-0560">Oxidoreductase</keyword>
<evidence type="ECO:0000256" key="1">
    <source>
        <dbReference type="ARBA" id="ARBA00023002"/>
    </source>
</evidence>
<evidence type="ECO:0000259" key="2">
    <source>
        <dbReference type="Pfam" id="PF01243"/>
    </source>
</evidence>
<evidence type="ECO:0000313" key="4">
    <source>
        <dbReference type="Proteomes" id="UP001500227"/>
    </source>
</evidence>
<dbReference type="InterPro" id="IPR052019">
    <property type="entry name" value="F420H2_bilvrd_red/Heme_oxyg"/>
</dbReference>
<dbReference type="InterPro" id="IPR011576">
    <property type="entry name" value="Pyridox_Oxase_N"/>
</dbReference>
<reference evidence="4" key="1">
    <citation type="journal article" date="2019" name="Int. J. Syst. Evol. Microbiol.">
        <title>The Global Catalogue of Microorganisms (GCM) 10K type strain sequencing project: providing services to taxonomists for standard genome sequencing and annotation.</title>
        <authorList>
            <consortium name="The Broad Institute Genomics Platform"/>
            <consortium name="The Broad Institute Genome Sequencing Center for Infectious Disease"/>
            <person name="Wu L."/>
            <person name="Ma J."/>
        </authorList>
    </citation>
    <scope>NUCLEOTIDE SEQUENCE [LARGE SCALE GENOMIC DNA]</scope>
    <source>
        <strain evidence="4">JCM 18423</strain>
    </source>
</reference>
<gene>
    <name evidence="3" type="ORF">GCM10023337_20950</name>
</gene>
<dbReference type="Pfam" id="PF01243">
    <property type="entry name" value="PNPOx_N"/>
    <property type="match status" value="1"/>
</dbReference>
<feature type="domain" description="Pyridoxamine 5'-phosphate oxidase N-terminal" evidence="2">
    <location>
        <begin position="13"/>
        <end position="140"/>
    </location>
</feature>